<evidence type="ECO:0000256" key="6">
    <source>
        <dbReference type="ARBA" id="ARBA00023136"/>
    </source>
</evidence>
<feature type="transmembrane region" description="Helical" evidence="7">
    <location>
        <begin position="171"/>
        <end position="190"/>
    </location>
</feature>
<feature type="transmembrane region" description="Helical" evidence="7">
    <location>
        <begin position="274"/>
        <end position="300"/>
    </location>
</feature>
<evidence type="ECO:0000256" key="7">
    <source>
        <dbReference type="RuleBase" id="RU363032"/>
    </source>
</evidence>
<dbReference type="GO" id="GO:0055085">
    <property type="term" value="P:transmembrane transport"/>
    <property type="evidence" value="ECO:0007669"/>
    <property type="project" value="InterPro"/>
</dbReference>
<feature type="transmembrane region" description="Helical" evidence="7">
    <location>
        <begin position="133"/>
        <end position="159"/>
    </location>
</feature>
<protein>
    <submittedName>
        <fullName evidence="9">Dipeptide/oligopeptide/nickel ABC transporter permease</fullName>
    </submittedName>
</protein>
<evidence type="ECO:0000256" key="1">
    <source>
        <dbReference type="ARBA" id="ARBA00004651"/>
    </source>
</evidence>
<dbReference type="Pfam" id="PF00528">
    <property type="entry name" value="BPD_transp_1"/>
    <property type="match status" value="1"/>
</dbReference>
<name>A0AB72UFX1_9PROT</name>
<dbReference type="PROSITE" id="PS50928">
    <property type="entry name" value="ABC_TM1"/>
    <property type="match status" value="1"/>
</dbReference>
<proteinExistence type="inferred from homology"/>
<dbReference type="InterPro" id="IPR045621">
    <property type="entry name" value="BPD_transp_1_N"/>
</dbReference>
<dbReference type="Proteomes" id="UP000007127">
    <property type="component" value="Chromosome"/>
</dbReference>
<evidence type="ECO:0000256" key="5">
    <source>
        <dbReference type="ARBA" id="ARBA00022989"/>
    </source>
</evidence>
<dbReference type="SUPFAM" id="SSF161098">
    <property type="entry name" value="MetI-like"/>
    <property type="match status" value="1"/>
</dbReference>
<dbReference type="InterPro" id="IPR000515">
    <property type="entry name" value="MetI-like"/>
</dbReference>
<evidence type="ECO:0000313" key="10">
    <source>
        <dbReference type="Proteomes" id="UP000007127"/>
    </source>
</evidence>
<dbReference type="KEGG" id="txi:TH3_14955"/>
<feature type="transmembrane region" description="Helical" evidence="7">
    <location>
        <begin position="232"/>
        <end position="254"/>
    </location>
</feature>
<dbReference type="Gene3D" id="1.10.3720.10">
    <property type="entry name" value="MetI-like"/>
    <property type="match status" value="1"/>
</dbReference>
<evidence type="ECO:0000256" key="2">
    <source>
        <dbReference type="ARBA" id="ARBA00022448"/>
    </source>
</evidence>
<sequence length="308" mass="33457">MLSYAIRRLMIAIPTLFVVITVAFFMMRIAPGGPFDQERALPPEIEKNIKAAYDLDKPLLEQYTIYIGKILRGDFGPSIKIRDFSVAELIMAGAPASMQLGLSAIFLALIFGVGFGTYAALRQNSVVDFAVMGVAMVGIAIPNFVMAPLLSLVFGLYLSILPTAGWGDGEIQYKILPIIALALPQVAYIARLTRGSMVEVLHSNYIRTARAKGLREKLVVNRHAIRGALLPVVSYLGPATAAVMTGSVVIETIFGVPGIGTYFVKAALNRDYPLVMGVVIVYAVMIILLNFLVDMVYGLLDPKLKSRS</sequence>
<evidence type="ECO:0000256" key="3">
    <source>
        <dbReference type="ARBA" id="ARBA00022475"/>
    </source>
</evidence>
<feature type="transmembrane region" description="Helical" evidence="7">
    <location>
        <begin position="100"/>
        <end position="121"/>
    </location>
</feature>
<dbReference type="GO" id="GO:0005886">
    <property type="term" value="C:plasma membrane"/>
    <property type="evidence" value="ECO:0007669"/>
    <property type="project" value="UniProtKB-SubCell"/>
</dbReference>
<dbReference type="PANTHER" id="PTHR43163">
    <property type="entry name" value="DIPEPTIDE TRANSPORT SYSTEM PERMEASE PROTEIN DPPB-RELATED"/>
    <property type="match status" value="1"/>
</dbReference>
<keyword evidence="2 7" id="KW-0813">Transport</keyword>
<evidence type="ECO:0000259" key="8">
    <source>
        <dbReference type="PROSITE" id="PS50928"/>
    </source>
</evidence>
<keyword evidence="4 7" id="KW-0812">Transmembrane</keyword>
<evidence type="ECO:0000256" key="4">
    <source>
        <dbReference type="ARBA" id="ARBA00022692"/>
    </source>
</evidence>
<dbReference type="InterPro" id="IPR035906">
    <property type="entry name" value="MetI-like_sf"/>
</dbReference>
<gene>
    <name evidence="9" type="ORF">TH3_14955</name>
</gene>
<comment type="subcellular location">
    <subcellularLocation>
        <location evidence="1 7">Cell membrane</location>
        <topology evidence="1 7">Multi-pass membrane protein</topology>
    </subcellularLocation>
</comment>
<dbReference type="AlphaFoldDB" id="A0AB72UFX1"/>
<feature type="transmembrane region" description="Helical" evidence="7">
    <location>
        <begin position="9"/>
        <end position="30"/>
    </location>
</feature>
<dbReference type="GeneID" id="31928664"/>
<feature type="domain" description="ABC transmembrane type-1" evidence="8">
    <location>
        <begin position="94"/>
        <end position="297"/>
    </location>
</feature>
<keyword evidence="3" id="KW-1003">Cell membrane</keyword>
<comment type="similarity">
    <text evidence="7">Belongs to the binding-protein-dependent transport system permease family.</text>
</comment>
<keyword evidence="5 7" id="KW-1133">Transmembrane helix</keyword>
<reference evidence="9 10" key="1">
    <citation type="journal article" date="2012" name="J. Bacteriol.">
        <title>Genome sequence of Thalassospira xiamenensis type strain M-5.</title>
        <authorList>
            <person name="Lai Q."/>
            <person name="Shao Z."/>
        </authorList>
    </citation>
    <scope>NUCLEOTIDE SEQUENCE [LARGE SCALE GENOMIC DNA]</scope>
    <source>
        <strain evidence="9 10">M-5</strain>
    </source>
</reference>
<evidence type="ECO:0000313" key="9">
    <source>
        <dbReference type="EMBL" id="AJD53097.1"/>
    </source>
</evidence>
<accession>A0AB72UFX1</accession>
<dbReference type="Pfam" id="PF19300">
    <property type="entry name" value="BPD_transp_1_N"/>
    <property type="match status" value="1"/>
</dbReference>
<dbReference type="NCBIfam" id="NF007008">
    <property type="entry name" value="PRK09471.1"/>
    <property type="match status" value="1"/>
</dbReference>
<dbReference type="PANTHER" id="PTHR43163:SF6">
    <property type="entry name" value="DIPEPTIDE TRANSPORT SYSTEM PERMEASE PROTEIN DPPB-RELATED"/>
    <property type="match status" value="1"/>
</dbReference>
<organism evidence="9 10">
    <name type="scientific">Thalassospira xiamenensis M-5 = DSM 17429</name>
    <dbReference type="NCBI Taxonomy" id="1123366"/>
    <lineage>
        <taxon>Bacteria</taxon>
        <taxon>Pseudomonadati</taxon>
        <taxon>Pseudomonadota</taxon>
        <taxon>Alphaproteobacteria</taxon>
        <taxon>Rhodospirillales</taxon>
        <taxon>Thalassospiraceae</taxon>
        <taxon>Thalassospira</taxon>
    </lineage>
</organism>
<dbReference type="EMBL" id="CP004388">
    <property type="protein sequence ID" value="AJD53097.1"/>
    <property type="molecule type" value="Genomic_DNA"/>
</dbReference>
<keyword evidence="6 7" id="KW-0472">Membrane</keyword>
<dbReference type="RefSeq" id="WP_007091156.1">
    <property type="nucleotide sequence ID" value="NZ_CP004388.1"/>
</dbReference>